<dbReference type="InterPro" id="IPR011993">
    <property type="entry name" value="PH-like_dom_sf"/>
</dbReference>
<evidence type="ECO:0000313" key="5">
    <source>
        <dbReference type="Proteomes" id="UP000825935"/>
    </source>
</evidence>
<dbReference type="AlphaFoldDB" id="A0A8T2PY34"/>
<dbReference type="EMBL" id="CM035444">
    <property type="protein sequence ID" value="KAH7276335.1"/>
    <property type="molecule type" value="Genomic_DNA"/>
</dbReference>
<feature type="domain" description="Pleckstrin-like plant" evidence="3">
    <location>
        <begin position="351"/>
        <end position="455"/>
    </location>
</feature>
<accession>A0A8T2PY34</accession>
<gene>
    <name evidence="4" type="ORF">KP509_39G003100</name>
</gene>
<comment type="caution">
    <text evidence="4">The sequence shown here is derived from an EMBL/GenBank/DDBJ whole genome shotgun (WGS) entry which is preliminary data.</text>
</comment>
<dbReference type="Proteomes" id="UP000825935">
    <property type="component" value="Chromosome 39"/>
</dbReference>
<reference evidence="4" key="1">
    <citation type="submission" date="2021-08" db="EMBL/GenBank/DDBJ databases">
        <title>WGS assembly of Ceratopteris richardii.</title>
        <authorList>
            <person name="Marchant D.B."/>
            <person name="Chen G."/>
            <person name="Jenkins J."/>
            <person name="Shu S."/>
            <person name="Leebens-Mack J."/>
            <person name="Grimwood J."/>
            <person name="Schmutz J."/>
            <person name="Soltis P."/>
            <person name="Soltis D."/>
            <person name="Chen Z.-H."/>
        </authorList>
    </citation>
    <scope>NUCLEOTIDE SEQUENCE</scope>
    <source>
        <strain evidence="4">Whitten #5841</strain>
        <tissue evidence="4">Leaf</tissue>
    </source>
</reference>
<dbReference type="PANTHER" id="PTHR31351:SF4">
    <property type="entry name" value="AUXIN CANALIZATION PROTEIN (DUF828)"/>
    <property type="match status" value="1"/>
</dbReference>
<sequence>MKPNNLFSFSTRLTMSNGGHSQFTMSDLNSSMSQPLENIEEDAPLCKTLSGYAFNPPDTPQEPMEFLSRSWSISALQVAKAFDVRKRSVVDSHGDSQRQDVPNDPKTPSAAPFTFASAMTAKIVMDRILAQQSENVPKSRWKSLPTSSLDYGNDHQSPTAQGDELVFCRGFGAMNPLRELSVKRWLKDMKEKRKEVSRAQNARVHAAMSVAGVAAAVAAIAAATATSESEKGEQNKTSMAVASAAALVAAQCVEAAESVGAAREQLSSVVSSAVRVKTPGDIMTLTAAAATALRGSATLNARLCKDAPSLATLIPCERGGHNVLNFSAESVSEDSESECYSSDCLLSKGCEFLKRTRKGELHWRVLFVYINKESQVVVKSQGKYMGGAITKNKKRLVLGVHNNIPSWPEREFLRDAEKRRYFGIKTDNGVMELECKNEADHQLWTEGIARLLSISQNQKQR</sequence>
<dbReference type="InterPro" id="IPR040269">
    <property type="entry name" value="VAB"/>
</dbReference>
<dbReference type="InterPro" id="IPR008546">
    <property type="entry name" value="VAN3-bd-like_auxin_canal"/>
</dbReference>
<evidence type="ECO:0000313" key="4">
    <source>
        <dbReference type="EMBL" id="KAH7276335.1"/>
    </source>
</evidence>
<evidence type="ECO:0000259" key="3">
    <source>
        <dbReference type="Pfam" id="PF08458"/>
    </source>
</evidence>
<dbReference type="Gene3D" id="2.30.29.30">
    <property type="entry name" value="Pleckstrin-homology domain (PH domain)/Phosphotyrosine-binding domain (PTB)"/>
    <property type="match status" value="1"/>
</dbReference>
<dbReference type="PANTHER" id="PTHR31351">
    <property type="entry name" value="EXPRESSED PROTEIN"/>
    <property type="match status" value="1"/>
</dbReference>
<dbReference type="InterPro" id="IPR013666">
    <property type="entry name" value="PH_pln"/>
</dbReference>
<feature type="region of interest" description="Disordered" evidence="1">
    <location>
        <begin position="90"/>
        <end position="111"/>
    </location>
</feature>
<feature type="compositionally biased region" description="Basic and acidic residues" evidence="1">
    <location>
        <begin position="90"/>
        <end position="103"/>
    </location>
</feature>
<proteinExistence type="predicted"/>
<name>A0A8T2PY34_CERRI</name>
<dbReference type="SUPFAM" id="SSF50729">
    <property type="entry name" value="PH domain-like"/>
    <property type="match status" value="1"/>
</dbReference>
<dbReference type="Pfam" id="PF05703">
    <property type="entry name" value="Auxin_canalis"/>
    <property type="match status" value="1"/>
</dbReference>
<dbReference type="OMA" id="HHHPVNG"/>
<protein>
    <recommendedName>
        <fullName evidence="6">VAN3-binding protein</fullName>
    </recommendedName>
</protein>
<evidence type="ECO:0000259" key="2">
    <source>
        <dbReference type="Pfam" id="PF05703"/>
    </source>
</evidence>
<feature type="domain" description="VAN3-binding protein-like auxin canalisation" evidence="2">
    <location>
        <begin position="57"/>
        <end position="318"/>
    </location>
</feature>
<dbReference type="Pfam" id="PF08458">
    <property type="entry name" value="PH_2"/>
    <property type="match status" value="1"/>
</dbReference>
<keyword evidence="5" id="KW-1185">Reference proteome</keyword>
<evidence type="ECO:0008006" key="6">
    <source>
        <dbReference type="Google" id="ProtNLM"/>
    </source>
</evidence>
<organism evidence="4 5">
    <name type="scientific">Ceratopteris richardii</name>
    <name type="common">Triangle waterfern</name>
    <dbReference type="NCBI Taxonomy" id="49495"/>
    <lineage>
        <taxon>Eukaryota</taxon>
        <taxon>Viridiplantae</taxon>
        <taxon>Streptophyta</taxon>
        <taxon>Embryophyta</taxon>
        <taxon>Tracheophyta</taxon>
        <taxon>Polypodiopsida</taxon>
        <taxon>Polypodiidae</taxon>
        <taxon>Polypodiales</taxon>
        <taxon>Pteridineae</taxon>
        <taxon>Pteridaceae</taxon>
        <taxon>Parkerioideae</taxon>
        <taxon>Ceratopteris</taxon>
    </lineage>
</organism>
<dbReference type="OrthoDB" id="1918928at2759"/>
<evidence type="ECO:0000256" key="1">
    <source>
        <dbReference type="SAM" id="MobiDB-lite"/>
    </source>
</evidence>